<organism evidence="1">
    <name type="scientific">Graphocephala atropunctata</name>
    <dbReference type="NCBI Taxonomy" id="36148"/>
    <lineage>
        <taxon>Eukaryota</taxon>
        <taxon>Metazoa</taxon>
        <taxon>Ecdysozoa</taxon>
        <taxon>Arthropoda</taxon>
        <taxon>Hexapoda</taxon>
        <taxon>Insecta</taxon>
        <taxon>Pterygota</taxon>
        <taxon>Neoptera</taxon>
        <taxon>Paraneoptera</taxon>
        <taxon>Hemiptera</taxon>
        <taxon>Auchenorrhyncha</taxon>
        <taxon>Membracoidea</taxon>
        <taxon>Cicadellidae</taxon>
        <taxon>Cicadellinae</taxon>
        <taxon>Cicadellini</taxon>
        <taxon>Graphocephala</taxon>
    </lineage>
</organism>
<dbReference type="EMBL" id="GEBQ01014641">
    <property type="protein sequence ID" value="JAT25336.1"/>
    <property type="molecule type" value="Transcribed_RNA"/>
</dbReference>
<accession>A0A1B6LNX6</accession>
<evidence type="ECO:0000313" key="1">
    <source>
        <dbReference type="EMBL" id="JAT25336.1"/>
    </source>
</evidence>
<protein>
    <submittedName>
        <fullName evidence="1">Uncharacterized protein</fullName>
    </submittedName>
</protein>
<proteinExistence type="predicted"/>
<name>A0A1B6LNX6_9HEMI</name>
<sequence>MVADIARRSQDVTAQSFQALLRDFNKISSTPDLLILQDLPQQESRLKSCKPPLRLASQLKAETFNPNTNWVNSWDVFDGRNSFLVSEAKKSVDGMIFLVRDGFY</sequence>
<gene>
    <name evidence="1" type="ORF">g.48689</name>
</gene>
<dbReference type="AlphaFoldDB" id="A0A1B6LNX6"/>
<reference evidence="1" key="1">
    <citation type="submission" date="2015-11" db="EMBL/GenBank/DDBJ databases">
        <title>De novo transcriptome assembly of four potential Pierce s Disease insect vectors from Arizona vineyards.</title>
        <authorList>
            <person name="Tassone E.E."/>
        </authorList>
    </citation>
    <scope>NUCLEOTIDE SEQUENCE</scope>
</reference>